<reference evidence="3" key="1">
    <citation type="journal article" date="2019" name="Sci. Rep.">
        <title>Draft genome of Tanacetum cinerariifolium, the natural source of mosquito coil.</title>
        <authorList>
            <person name="Yamashiro T."/>
            <person name="Shiraishi A."/>
            <person name="Satake H."/>
            <person name="Nakayama K."/>
        </authorList>
    </citation>
    <scope>NUCLEOTIDE SEQUENCE</scope>
</reference>
<organism evidence="3">
    <name type="scientific">Tanacetum cinerariifolium</name>
    <name type="common">Dalmatian daisy</name>
    <name type="synonym">Chrysanthemum cinerariifolium</name>
    <dbReference type="NCBI Taxonomy" id="118510"/>
    <lineage>
        <taxon>Eukaryota</taxon>
        <taxon>Viridiplantae</taxon>
        <taxon>Streptophyta</taxon>
        <taxon>Embryophyta</taxon>
        <taxon>Tracheophyta</taxon>
        <taxon>Spermatophyta</taxon>
        <taxon>Magnoliopsida</taxon>
        <taxon>eudicotyledons</taxon>
        <taxon>Gunneridae</taxon>
        <taxon>Pentapetalae</taxon>
        <taxon>asterids</taxon>
        <taxon>campanulids</taxon>
        <taxon>Asterales</taxon>
        <taxon>Asteraceae</taxon>
        <taxon>Asteroideae</taxon>
        <taxon>Anthemideae</taxon>
        <taxon>Anthemidinae</taxon>
        <taxon>Tanacetum</taxon>
    </lineage>
</organism>
<proteinExistence type="predicted"/>
<name>A0A6L2KXC5_TANCI</name>
<feature type="compositionally biased region" description="Polar residues" evidence="2">
    <location>
        <begin position="151"/>
        <end position="160"/>
    </location>
</feature>
<gene>
    <name evidence="3" type="ORF">Tci_025408</name>
</gene>
<dbReference type="AlphaFoldDB" id="A0A6L2KXC5"/>
<feature type="coiled-coil region" evidence="1">
    <location>
        <begin position="166"/>
        <end position="193"/>
    </location>
</feature>
<feature type="region of interest" description="Disordered" evidence="2">
    <location>
        <begin position="143"/>
        <end position="163"/>
    </location>
</feature>
<protein>
    <submittedName>
        <fullName evidence="3">Uncharacterized protein</fullName>
    </submittedName>
</protein>
<sequence length="424" mass="49187">MKKGVSEIKGKVPTEMELVLEQTQQGTSYKVSVSTEGLKNEKRNVRIKSEKKESLHTLRQKPERFDTLAGSPVKEIPLKLNLPYHMSILRDLKKFWDSVLIKKSNDAVKLQALIDKKKVIITEDTIRQALRLNDADGVFLGPMEVPHSHEPQSAQPSSPLHHQPKVANLEQDNITQALEITKLKQRVKKLEKKRGFKSSGFKRLRKDTDEAEHAEVEEVLKVVTVVKLMTEVQSKDKGKGILIEEPKLLKGQAQIDMDEAFDNEVMRYQALKRKPLTEAQARKNMMIYLKNMVGFKMDFFKGMTYSEIRPLFKKHYNSIQAFLEKGKEEVEVQEEGSKRKEPRNFSDDFLLNTLKIMFEKPNVEANVWRDQKSRYGLAKKYPLTHFTLEQMLNNVRLEVKEESEMSLKLLRLVRRQLNEGYVPE</sequence>
<accession>A0A6L2KXC5</accession>
<evidence type="ECO:0000313" key="3">
    <source>
        <dbReference type="EMBL" id="GEU53430.1"/>
    </source>
</evidence>
<keyword evidence="1" id="KW-0175">Coiled coil</keyword>
<comment type="caution">
    <text evidence="3">The sequence shown here is derived from an EMBL/GenBank/DDBJ whole genome shotgun (WGS) entry which is preliminary data.</text>
</comment>
<dbReference type="EMBL" id="BKCJ010003172">
    <property type="protein sequence ID" value="GEU53430.1"/>
    <property type="molecule type" value="Genomic_DNA"/>
</dbReference>
<evidence type="ECO:0000256" key="1">
    <source>
        <dbReference type="SAM" id="Coils"/>
    </source>
</evidence>
<evidence type="ECO:0000256" key="2">
    <source>
        <dbReference type="SAM" id="MobiDB-lite"/>
    </source>
</evidence>